<name>A0A0D1KDV3_BACIU</name>
<organism evidence="1 2">
    <name type="scientific">Bacillus subtilis</name>
    <dbReference type="NCBI Taxonomy" id="1423"/>
    <lineage>
        <taxon>Bacteria</taxon>
        <taxon>Bacillati</taxon>
        <taxon>Bacillota</taxon>
        <taxon>Bacilli</taxon>
        <taxon>Bacillales</taxon>
        <taxon>Bacillaceae</taxon>
        <taxon>Bacillus</taxon>
    </lineage>
</organism>
<sequence length="38" mass="4341">MRAICLMNDLFDLSSFLFVRISLNKVTAKNKIIKIGKV</sequence>
<comment type="caution">
    <text evidence="1">The sequence shown here is derived from an EMBL/GenBank/DDBJ whole genome shotgun (WGS) entry which is preliminary data.</text>
</comment>
<dbReference type="EMBL" id="JXBC01000014">
    <property type="protein sequence ID" value="KIU04422.1"/>
    <property type="molecule type" value="Genomic_DNA"/>
</dbReference>
<dbReference type="AlphaFoldDB" id="A0A0D1KDV3"/>
<reference evidence="1 2" key="1">
    <citation type="submission" date="2014-12" db="EMBL/GenBank/DDBJ databases">
        <title>Comparative genome analysis of Bacillus coagulans HM-08, Clostridium butyricum HM-68, Bacillus subtilis HM-66 and Bacillus licheniformis BL-09.</title>
        <authorList>
            <person name="Zhang H."/>
        </authorList>
    </citation>
    <scope>NUCLEOTIDE SEQUENCE [LARGE SCALE GENOMIC DNA]</scope>
    <source>
        <strain evidence="1 2">HM-66</strain>
    </source>
</reference>
<accession>A0A0D1KDV3</accession>
<dbReference type="Proteomes" id="UP000032247">
    <property type="component" value="Unassembled WGS sequence"/>
</dbReference>
<protein>
    <submittedName>
        <fullName evidence="1">Uncharacterized protein</fullName>
    </submittedName>
</protein>
<proteinExistence type="predicted"/>
<evidence type="ECO:0000313" key="1">
    <source>
        <dbReference type="EMBL" id="KIU04422.1"/>
    </source>
</evidence>
<evidence type="ECO:0000313" key="2">
    <source>
        <dbReference type="Proteomes" id="UP000032247"/>
    </source>
</evidence>
<gene>
    <name evidence="1" type="ORF">SC09_contig8orf00059</name>
</gene>